<dbReference type="InterPro" id="IPR027463">
    <property type="entry name" value="AcrB_DN_DC_subdom"/>
</dbReference>
<feature type="transmembrane region" description="Helical" evidence="1">
    <location>
        <begin position="382"/>
        <end position="406"/>
    </location>
</feature>
<name>A0ABY6Q4Z2_9GAMM</name>
<feature type="transmembrane region" description="Helical" evidence="1">
    <location>
        <begin position="988"/>
        <end position="1013"/>
    </location>
</feature>
<feature type="transmembrane region" description="Helical" evidence="1">
    <location>
        <begin position="957"/>
        <end position="976"/>
    </location>
</feature>
<reference evidence="2 3" key="1">
    <citation type="submission" date="2019-02" db="EMBL/GenBank/DDBJ databases">
        <title>Halieaceae_genomes.</title>
        <authorList>
            <person name="Li S.-H."/>
        </authorList>
    </citation>
    <scope>NUCLEOTIDE SEQUENCE [LARGE SCALE GENOMIC DNA]</scope>
    <source>
        <strain evidence="2 3">JH123</strain>
    </source>
</reference>
<dbReference type="Gene3D" id="1.20.1640.10">
    <property type="entry name" value="Multidrug efflux transporter AcrB transmembrane domain"/>
    <property type="match status" value="2"/>
</dbReference>
<evidence type="ECO:0000313" key="3">
    <source>
        <dbReference type="Proteomes" id="UP001317963"/>
    </source>
</evidence>
<sequence>MNGPVTWFIKNPIAGNLLMVLLIIGGFASIPKLDKQFFPTPEINQIEIRMEFRGASPSEVEEQISVRIEEAVHDLNGIEELRSVSREGLAIVMVEVESDYPTQKLTNDINTRVDAIRTFPSDAERPTVTELTYRHQMGRVQIYGDLSEREMKQLGETLRDELVRQPWVSIVELQTARPYEVSIEVAEESLQRYQITFDQLANAVRRASINLPAGSVKRESGDLLIQTRGQAYDRADFESIVLRSDLSGQELLLSDVATIRDTFEDIDVDIEFNGQRSLGLNVYVTTSPDVILTTDTVKAWVAERSQTLPEGVSLEFWQDPSKSFKERVRTLVSNGLGGLVLVIVVLMLFLRPMLAFWVSVGIVVAYMGTLFVLPYTGQGLNMISLFAFLLTLGIVVDDAIIVGESVHSAQSRGLSGEHGALVGARQVVKPVVFAVISTMVFFAPMFFLPGEWGPASMGIPVVVCLALAFSLIESLLILPSHLAHMKPEPDTPPTSWLGRTRRACADGLSWFANDRYRPFLEKCLRNHAMVGGFFLVMLCLSLALFGGGYLKSAFFPRVNSDFVVGNVEMPQGGAFSDTQAMRDRMINAAEEIKASYNTQPRFAETGAIDNILGVAGGNKIDLVMQTVSDDLDTEEVAKRLRERLGDLSEAKDVRFDFTIRDPGKPITLQFASDSIADLELLAGEVRSSLERYPGVFDISDSFDAPLEELVLSLKPAAENLGITLADVATQIRQAFYGEEVQRIPRDGEDVRVMVRYPESERRAIANINSMYIRTSSGREVPFSTVATYRVETGYQSIERVNRLRTLEVAADVADDGAAPRAIVESILQNDGPMWLQMYPGLSINMDGELQEEIEFQQAMVYLGMLSMLVIFGLMAIAFKSYWQPFLVLTAVPFGLMGAIFGHWMLGWQVSMFSIMGVIACAGVVVNDNLVLIDRINNLRAEGMDLESALLQGATDRFRPIILTSVTTFVGLVPIMLETSVQAQFLIPMVVSLSFGVMFATGVTLVLVPALYLLGDDLGRLFGTLSRRGSKALAS</sequence>
<keyword evidence="1" id="KW-1133">Transmembrane helix</keyword>
<keyword evidence="1" id="KW-0472">Membrane</keyword>
<organism evidence="2 3">
    <name type="scientific">Candidatus Paraluminiphilus aquimaris</name>
    <dbReference type="NCBI Taxonomy" id="2518994"/>
    <lineage>
        <taxon>Bacteria</taxon>
        <taxon>Pseudomonadati</taxon>
        <taxon>Pseudomonadota</taxon>
        <taxon>Gammaproteobacteria</taxon>
        <taxon>Cellvibrionales</taxon>
        <taxon>Halieaceae</taxon>
        <taxon>Candidatus Paraluminiphilus</taxon>
    </lineage>
</organism>
<proteinExistence type="predicted"/>
<dbReference type="Gene3D" id="3.30.70.1320">
    <property type="entry name" value="Multidrug efflux transporter AcrB pore domain like"/>
    <property type="match status" value="1"/>
</dbReference>
<feature type="transmembrane region" description="Helical" evidence="1">
    <location>
        <begin position="911"/>
        <end position="931"/>
    </location>
</feature>
<dbReference type="PANTHER" id="PTHR32063:SF33">
    <property type="entry name" value="RND SUPERFAMILY EFFLUX PUMP PERMEASE COMPONENT"/>
    <property type="match status" value="1"/>
</dbReference>
<dbReference type="SUPFAM" id="SSF82866">
    <property type="entry name" value="Multidrug efflux transporter AcrB transmembrane domain"/>
    <property type="match status" value="2"/>
</dbReference>
<keyword evidence="1" id="KW-0812">Transmembrane</keyword>
<dbReference type="RefSeq" id="WP_279242131.1">
    <property type="nucleotide sequence ID" value="NZ_CP036501.1"/>
</dbReference>
<feature type="transmembrane region" description="Helical" evidence="1">
    <location>
        <begin position="459"/>
        <end position="478"/>
    </location>
</feature>
<keyword evidence="3" id="KW-1185">Reference proteome</keyword>
<feature type="transmembrane region" description="Helical" evidence="1">
    <location>
        <begin position="858"/>
        <end position="878"/>
    </location>
</feature>
<dbReference type="Gene3D" id="3.30.2090.10">
    <property type="entry name" value="Multidrug efflux transporter AcrB TolC docking domain, DN and DC subdomains"/>
    <property type="match status" value="2"/>
</dbReference>
<evidence type="ECO:0000313" key="2">
    <source>
        <dbReference type="EMBL" id="UZP73353.1"/>
    </source>
</evidence>
<evidence type="ECO:0000256" key="1">
    <source>
        <dbReference type="SAM" id="Phobius"/>
    </source>
</evidence>
<dbReference type="SUPFAM" id="SSF82693">
    <property type="entry name" value="Multidrug efflux transporter AcrB pore domain, PN1, PN2, PC1 and PC2 subdomains"/>
    <property type="match status" value="2"/>
</dbReference>
<dbReference type="Gene3D" id="3.30.70.1430">
    <property type="entry name" value="Multidrug efflux transporter AcrB pore domain"/>
    <property type="match status" value="2"/>
</dbReference>
<dbReference type="PANTHER" id="PTHR32063">
    <property type="match status" value="1"/>
</dbReference>
<dbReference type="PRINTS" id="PR00702">
    <property type="entry name" value="ACRIFLAVINRP"/>
</dbReference>
<feature type="transmembrane region" description="Helical" evidence="1">
    <location>
        <begin position="427"/>
        <end position="447"/>
    </location>
</feature>
<dbReference type="InterPro" id="IPR001036">
    <property type="entry name" value="Acrflvin-R"/>
</dbReference>
<dbReference type="Proteomes" id="UP001317963">
    <property type="component" value="Chromosome"/>
</dbReference>
<feature type="transmembrane region" description="Helical" evidence="1">
    <location>
        <begin position="528"/>
        <end position="550"/>
    </location>
</feature>
<feature type="transmembrane region" description="Helical" evidence="1">
    <location>
        <begin position="12"/>
        <end position="30"/>
    </location>
</feature>
<feature type="transmembrane region" description="Helical" evidence="1">
    <location>
        <begin position="885"/>
        <end position="905"/>
    </location>
</feature>
<accession>A0ABY6Q4Z2</accession>
<protein>
    <submittedName>
        <fullName evidence="2">Efflux RND transporter permease subunit</fullName>
    </submittedName>
</protein>
<dbReference type="SUPFAM" id="SSF82714">
    <property type="entry name" value="Multidrug efflux transporter AcrB TolC docking domain, DN and DC subdomains"/>
    <property type="match status" value="2"/>
</dbReference>
<dbReference type="EMBL" id="CP036501">
    <property type="protein sequence ID" value="UZP73353.1"/>
    <property type="molecule type" value="Genomic_DNA"/>
</dbReference>
<feature type="transmembrane region" description="Helical" evidence="1">
    <location>
        <begin position="356"/>
        <end position="376"/>
    </location>
</feature>
<feature type="transmembrane region" description="Helical" evidence="1">
    <location>
        <begin position="331"/>
        <end position="349"/>
    </location>
</feature>
<gene>
    <name evidence="2" type="ORF">E0F26_00765</name>
</gene>
<dbReference type="Pfam" id="PF00873">
    <property type="entry name" value="ACR_tran"/>
    <property type="match status" value="1"/>
</dbReference>
<dbReference type="Gene3D" id="3.30.70.1440">
    <property type="entry name" value="Multidrug efflux transporter AcrB pore domain"/>
    <property type="match status" value="1"/>
</dbReference>